<evidence type="ECO:0000313" key="3">
    <source>
        <dbReference type="EMBL" id="EKE71223.1"/>
    </source>
</evidence>
<evidence type="ECO:0000256" key="1">
    <source>
        <dbReference type="SAM" id="MobiDB-lite"/>
    </source>
</evidence>
<accession>K2J7T6</accession>
<dbReference type="STRING" id="1208323.B30_10680"/>
<protein>
    <submittedName>
        <fullName evidence="3">Uncharacterized protein</fullName>
    </submittedName>
</protein>
<dbReference type="AlphaFoldDB" id="K2J7T6"/>
<name>K2J7T6_9RHOB</name>
<sequence length="95" mass="9937">MAAWIGGGRFCACGHSFVTWGENMSKIGKSLFSRPVCPRLGMLMLLGVMAVSAPQVALAAFPNLKNRAAVPMGDPVDQPPVSVGRGEGEISPLPK</sequence>
<gene>
    <name evidence="3" type="ORF">B30_10680</name>
</gene>
<evidence type="ECO:0000313" key="4">
    <source>
        <dbReference type="Proteomes" id="UP000006762"/>
    </source>
</evidence>
<feature type="transmembrane region" description="Helical" evidence="2">
    <location>
        <begin position="40"/>
        <end position="61"/>
    </location>
</feature>
<keyword evidence="4" id="KW-1185">Reference proteome</keyword>
<dbReference type="PATRIC" id="fig|1208323.3.peg.2214"/>
<dbReference type="Proteomes" id="UP000006762">
    <property type="component" value="Unassembled WGS sequence"/>
</dbReference>
<organism evidence="3 4">
    <name type="scientific">Celeribacter baekdonensis B30</name>
    <dbReference type="NCBI Taxonomy" id="1208323"/>
    <lineage>
        <taxon>Bacteria</taxon>
        <taxon>Pseudomonadati</taxon>
        <taxon>Pseudomonadota</taxon>
        <taxon>Alphaproteobacteria</taxon>
        <taxon>Rhodobacterales</taxon>
        <taxon>Roseobacteraceae</taxon>
        <taxon>Celeribacter</taxon>
    </lineage>
</organism>
<reference evidence="3 4" key="1">
    <citation type="submission" date="2012-09" db="EMBL/GenBank/DDBJ databases">
        <title>Celeribacter baekdonensis B30 Genome Sequencing.</title>
        <authorList>
            <person name="Wang W."/>
        </authorList>
    </citation>
    <scope>NUCLEOTIDE SEQUENCE [LARGE SCALE GENOMIC DNA]</scope>
    <source>
        <strain evidence="3 4">B30</strain>
    </source>
</reference>
<keyword evidence="2" id="KW-0472">Membrane</keyword>
<keyword evidence="2" id="KW-0812">Transmembrane</keyword>
<proteinExistence type="predicted"/>
<evidence type="ECO:0000256" key="2">
    <source>
        <dbReference type="SAM" id="Phobius"/>
    </source>
</evidence>
<keyword evidence="2" id="KW-1133">Transmembrane helix</keyword>
<dbReference type="EMBL" id="AMRK01000005">
    <property type="protein sequence ID" value="EKE71223.1"/>
    <property type="molecule type" value="Genomic_DNA"/>
</dbReference>
<comment type="caution">
    <text evidence="3">The sequence shown here is derived from an EMBL/GenBank/DDBJ whole genome shotgun (WGS) entry which is preliminary data.</text>
</comment>
<feature type="region of interest" description="Disordered" evidence="1">
    <location>
        <begin position="69"/>
        <end position="95"/>
    </location>
</feature>